<protein>
    <submittedName>
        <fullName evidence="2">Uncharacterized protein</fullName>
    </submittedName>
</protein>
<dbReference type="AlphaFoldDB" id="A0A8J5ZHK0"/>
<sequence length="123" mass="13252">NFLTNLYSEPGGSQLARIQKVHICLQHLIQEKFLCHLGLEGKAKEAEFLAATGKLYVWCIFLGGGGLGVALQWAQMPRLFLSSSLGFAQATGRSHSANEGGGSAEWAQGMEGSYQGLRPFIVP</sequence>
<keyword evidence="3" id="KW-1185">Reference proteome</keyword>
<organism evidence="2 3">
    <name type="scientific">Galemys pyrenaicus</name>
    <name type="common">Iberian desman</name>
    <name type="synonym">Pyrenean desman</name>
    <dbReference type="NCBI Taxonomy" id="202257"/>
    <lineage>
        <taxon>Eukaryota</taxon>
        <taxon>Metazoa</taxon>
        <taxon>Chordata</taxon>
        <taxon>Craniata</taxon>
        <taxon>Vertebrata</taxon>
        <taxon>Euteleostomi</taxon>
        <taxon>Mammalia</taxon>
        <taxon>Eutheria</taxon>
        <taxon>Laurasiatheria</taxon>
        <taxon>Eulipotyphla</taxon>
        <taxon>Talpidae</taxon>
        <taxon>Galemys</taxon>
    </lineage>
</organism>
<evidence type="ECO:0000313" key="2">
    <source>
        <dbReference type="EMBL" id="KAG8506058.1"/>
    </source>
</evidence>
<comment type="caution">
    <text evidence="2">The sequence shown here is derived from an EMBL/GenBank/DDBJ whole genome shotgun (WGS) entry which is preliminary data.</text>
</comment>
<feature type="transmembrane region" description="Helical" evidence="1">
    <location>
        <begin position="55"/>
        <end position="74"/>
    </location>
</feature>
<proteinExistence type="predicted"/>
<feature type="non-terminal residue" evidence="2">
    <location>
        <position position="123"/>
    </location>
</feature>
<accession>A0A8J5ZHK0</accession>
<evidence type="ECO:0000256" key="1">
    <source>
        <dbReference type="SAM" id="Phobius"/>
    </source>
</evidence>
<dbReference type="EMBL" id="JAGFMF010012192">
    <property type="protein sequence ID" value="KAG8506058.1"/>
    <property type="molecule type" value="Genomic_DNA"/>
</dbReference>
<reference evidence="2" key="1">
    <citation type="journal article" date="2021" name="Evol. Appl.">
        <title>The genome of the Pyrenean desman and the effects of bottlenecks and inbreeding on the genomic landscape of an endangered species.</title>
        <authorList>
            <person name="Escoda L."/>
            <person name="Castresana J."/>
        </authorList>
    </citation>
    <scope>NUCLEOTIDE SEQUENCE</scope>
    <source>
        <strain evidence="2">IBE-C5619</strain>
    </source>
</reference>
<keyword evidence="1" id="KW-0812">Transmembrane</keyword>
<gene>
    <name evidence="2" type="ORF">J0S82_001488</name>
</gene>
<dbReference type="OrthoDB" id="10035013at2759"/>
<dbReference type="Proteomes" id="UP000700334">
    <property type="component" value="Unassembled WGS sequence"/>
</dbReference>
<evidence type="ECO:0000313" key="3">
    <source>
        <dbReference type="Proteomes" id="UP000700334"/>
    </source>
</evidence>
<keyword evidence="1" id="KW-0472">Membrane</keyword>
<keyword evidence="1" id="KW-1133">Transmembrane helix</keyword>
<name>A0A8J5ZHK0_GALPY</name>